<sequence>MERATAQADVVIAGGGPVGMLLAAELAHYGVDTVVLESRTTIDTEPKANTLHARTVQSLARRGYLEEARRRGAADASDDTRRKAPFHFAGITELSVTSPGTEPAPLRKLPQADLEERFETVARARGARILRGHSVKETGQTPHGVHVLAEGPDGVRTVRAAYLVGADGARSVVREQNGFSAETWPATVSALMGQARLTAPDAPPPGWHRTPRGWIVSRPEADGRRLVRTLNCTQAHPDRRAPVTPEEFRSEVSWIAGHEVELSDITSLTRFSDFTRLARRFRQDRIFLAGDAAHVHFPIGGQGLSTGLLDALNLAWKLAHTVRGTAGKGLLDTYDYERRPIALRLIENTHAQLSLMRPGPEADALRSLFTTILTTTDAHTLISGMISAQDTVYPPHSLQPSPWEGHFLTNRPFTVGSSPTDLIDLLHEGRPLLLLRPDAASHLTAVSTPWSHVIHTLRLSPDTDLPCDALLIRPDGYIGWGSDGGDPAEALSMWFGDPR</sequence>
<dbReference type="PRINTS" id="PR00420">
    <property type="entry name" value="RNGMNOXGNASE"/>
</dbReference>
<dbReference type="RefSeq" id="WP_067431553.1">
    <property type="nucleotide sequence ID" value="NZ_CP016438.1"/>
</dbReference>
<dbReference type="InterPro" id="IPR050641">
    <property type="entry name" value="RIFMO-like"/>
</dbReference>
<evidence type="ECO:0000313" key="5">
    <source>
        <dbReference type="Proteomes" id="UP000092598"/>
    </source>
</evidence>
<evidence type="ECO:0000256" key="3">
    <source>
        <dbReference type="ARBA" id="ARBA00022827"/>
    </source>
</evidence>
<gene>
    <name evidence="4" type="ORF">SLINC_2622</name>
</gene>
<keyword evidence="3" id="KW-0274">FAD</keyword>
<dbReference type="GO" id="GO:0071949">
    <property type="term" value="F:FAD binding"/>
    <property type="evidence" value="ECO:0007669"/>
    <property type="project" value="InterPro"/>
</dbReference>
<dbReference type="Gene3D" id="3.30.70.2450">
    <property type="match status" value="1"/>
</dbReference>
<dbReference type="Pfam" id="PF21274">
    <property type="entry name" value="Rng_hyd_C"/>
    <property type="match status" value="1"/>
</dbReference>
<name>A0A1B1M880_STRLN</name>
<dbReference type="Proteomes" id="UP000092598">
    <property type="component" value="Chromosome"/>
</dbReference>
<protein>
    <submittedName>
        <fullName evidence="4">Uncharacterized protein</fullName>
    </submittedName>
</protein>
<evidence type="ECO:0000313" key="4">
    <source>
        <dbReference type="EMBL" id="ANS64846.1"/>
    </source>
</evidence>
<dbReference type="EMBL" id="CP016438">
    <property type="protein sequence ID" value="ANS64846.1"/>
    <property type="molecule type" value="Genomic_DNA"/>
</dbReference>
<dbReference type="InterPro" id="IPR036188">
    <property type="entry name" value="FAD/NAD-bd_sf"/>
</dbReference>
<dbReference type="PANTHER" id="PTHR43004:SF19">
    <property type="entry name" value="BINDING MONOOXYGENASE, PUTATIVE (JCVI)-RELATED"/>
    <property type="match status" value="1"/>
</dbReference>
<accession>A0A1B1M880</accession>
<organism evidence="4 5">
    <name type="scientific">Streptomyces lincolnensis</name>
    <dbReference type="NCBI Taxonomy" id="1915"/>
    <lineage>
        <taxon>Bacteria</taxon>
        <taxon>Bacillati</taxon>
        <taxon>Actinomycetota</taxon>
        <taxon>Actinomycetes</taxon>
        <taxon>Kitasatosporales</taxon>
        <taxon>Streptomycetaceae</taxon>
        <taxon>Streptomyces</taxon>
    </lineage>
</organism>
<dbReference type="KEGG" id="sls:SLINC_2622"/>
<dbReference type="PATRIC" id="fig|1915.4.peg.2896"/>
<dbReference type="PANTHER" id="PTHR43004">
    <property type="entry name" value="TRK SYSTEM POTASSIUM UPTAKE PROTEIN"/>
    <property type="match status" value="1"/>
</dbReference>
<proteinExistence type="predicted"/>
<dbReference type="GO" id="GO:0016709">
    <property type="term" value="F:oxidoreductase activity, acting on paired donors, with incorporation or reduction of molecular oxygen, NAD(P)H as one donor, and incorporation of one atom of oxygen"/>
    <property type="evidence" value="ECO:0007669"/>
    <property type="project" value="UniProtKB-ARBA"/>
</dbReference>
<dbReference type="Gene3D" id="3.50.50.60">
    <property type="entry name" value="FAD/NAD(P)-binding domain"/>
    <property type="match status" value="1"/>
</dbReference>
<dbReference type="Gene3D" id="3.40.30.120">
    <property type="match status" value="1"/>
</dbReference>
<keyword evidence="2" id="KW-0285">Flavoprotein</keyword>
<dbReference type="AlphaFoldDB" id="A0A1B1M880"/>
<evidence type="ECO:0000256" key="2">
    <source>
        <dbReference type="ARBA" id="ARBA00022630"/>
    </source>
</evidence>
<dbReference type="Pfam" id="PF01494">
    <property type="entry name" value="FAD_binding_3"/>
    <property type="match status" value="1"/>
</dbReference>
<dbReference type="SUPFAM" id="SSF51905">
    <property type="entry name" value="FAD/NAD(P)-binding domain"/>
    <property type="match status" value="1"/>
</dbReference>
<dbReference type="InterPro" id="IPR002938">
    <property type="entry name" value="FAD-bd"/>
</dbReference>
<reference evidence="4 5" key="1">
    <citation type="submission" date="2016-07" db="EMBL/GenBank/DDBJ databases">
        <title>Enhancement of antibiotic productionsby engineered nitrateutilization in actinobacteria.</title>
        <authorList>
            <person name="Meng S.C."/>
        </authorList>
    </citation>
    <scope>NUCLEOTIDE SEQUENCE [LARGE SCALE GENOMIC DNA]</scope>
    <source>
        <strain evidence="4 5">NRRL 2936</strain>
    </source>
</reference>
<keyword evidence="5" id="KW-1185">Reference proteome</keyword>
<dbReference type="STRING" id="1915.SLINC_2622"/>
<dbReference type="OrthoDB" id="8670884at2"/>
<comment type="cofactor">
    <cofactor evidence="1">
        <name>FAD</name>
        <dbReference type="ChEBI" id="CHEBI:57692"/>
    </cofactor>
</comment>
<evidence type="ECO:0000256" key="1">
    <source>
        <dbReference type="ARBA" id="ARBA00001974"/>
    </source>
</evidence>